<dbReference type="Pfam" id="PF01970">
    <property type="entry name" value="TctA"/>
    <property type="match status" value="1"/>
</dbReference>
<sequence>MESLGYLLLGFETALTWQNLLYCLLGVTFGMFIGVLPGLGPTAGTALLLPLTFALEPVSAIIMLSGIYYGSMYGGTITSVLINTPGEASSLITCLDGHPLAKQGRAGAALGIAGIGSFIGGIVSIVGLVLIGPFLAKQALNFGPPEFFALVILGLSLLLGLMGKSLLKGVIGALFGLSIAFIGQDQSSGIIRFAFGQTELMKGIDFIAIAMGMFGLSELFINAEENLKGKAAVPSKVNGLLPKKEEWGPSMKAIGRGSILGFLIGLIPGTNSVIPTILSYSMEKKLSKHPSRFGKGALEGVAGPETANNSYSGGALIPLFTLGIPSSPTVAVLLGAFIMHGLTPGPTLFQKNPDLVWGIIASMFIGNAILLVMNLPMANVWAKITMIPFKLLLPIIIMITIVGTYSLNNSMFDVGAMLVFGILGYLFKKAEIPLAPIILTYVLGVLLEKTLLQSLTIFQGDVLGFFTRPLSGTILSIAILTMLISIVASIKNKRPVTEDVEM</sequence>
<evidence type="ECO:0000313" key="1">
    <source>
        <dbReference type="EMBL" id="ALS21118.1"/>
    </source>
</evidence>
<accession>A0A0U2W3N5</accession>
<gene>
    <name evidence="1" type="ORF">IJ22_07340</name>
</gene>
<dbReference type="PANTHER" id="PTHR35342">
    <property type="entry name" value="TRICARBOXYLIC TRANSPORT PROTEIN"/>
    <property type="match status" value="1"/>
</dbReference>
<dbReference type="KEGG" id="pnp:IJ22_07340"/>
<dbReference type="PANTHER" id="PTHR35342:SF5">
    <property type="entry name" value="TRICARBOXYLIC TRANSPORT PROTEIN"/>
    <property type="match status" value="1"/>
</dbReference>
<dbReference type="STRING" id="162209.IJ22_07340"/>
<keyword evidence="2" id="KW-1185">Reference proteome</keyword>
<dbReference type="EMBL" id="CP013652">
    <property type="protein sequence ID" value="ALS21118.1"/>
    <property type="molecule type" value="Genomic_DNA"/>
</dbReference>
<dbReference type="Proteomes" id="UP000061660">
    <property type="component" value="Chromosome"/>
</dbReference>
<dbReference type="InterPro" id="IPR002823">
    <property type="entry name" value="DUF112_TM"/>
</dbReference>
<dbReference type="AlphaFoldDB" id="A0A0U2W3N5"/>
<evidence type="ECO:0000313" key="2">
    <source>
        <dbReference type="Proteomes" id="UP000061660"/>
    </source>
</evidence>
<reference evidence="1 2" key="2">
    <citation type="journal article" date="2016" name="Genome Announc.">
        <title>Complete Genome Sequences of Two Interactive Moderate Thermophiles, Paenibacillus napthalenovorans 32O-Y and Paenibacillus sp. 32O-W.</title>
        <authorList>
            <person name="Butler R.R.III."/>
            <person name="Wang J."/>
            <person name="Stark B.C."/>
            <person name="Pombert J.F."/>
        </authorList>
    </citation>
    <scope>NUCLEOTIDE SEQUENCE [LARGE SCALE GENOMIC DNA]</scope>
    <source>
        <strain evidence="1 2">32O-Y</strain>
    </source>
</reference>
<dbReference type="PATRIC" id="fig|162209.4.peg.779"/>
<protein>
    <submittedName>
        <fullName evidence="1">Transporter</fullName>
    </submittedName>
</protein>
<organism evidence="1 2">
    <name type="scientific">Paenibacillus naphthalenovorans</name>
    <dbReference type="NCBI Taxonomy" id="162209"/>
    <lineage>
        <taxon>Bacteria</taxon>
        <taxon>Bacillati</taxon>
        <taxon>Bacillota</taxon>
        <taxon>Bacilli</taxon>
        <taxon>Bacillales</taxon>
        <taxon>Paenibacillaceae</taxon>
        <taxon>Paenibacillus</taxon>
    </lineage>
</organism>
<proteinExistence type="predicted"/>
<reference evidence="2" key="1">
    <citation type="submission" date="2015-12" db="EMBL/GenBank/DDBJ databases">
        <title>Complete genome sequences of two moderately thermophilic Paenibacillus species.</title>
        <authorList>
            <person name="Butler R.III."/>
            <person name="Wang J."/>
            <person name="Stark B.C."/>
            <person name="Pombert J.-F."/>
        </authorList>
    </citation>
    <scope>NUCLEOTIDE SEQUENCE [LARGE SCALE GENOMIC DNA]</scope>
    <source>
        <strain evidence="2">32O-Y</strain>
    </source>
</reference>
<name>A0A0U2W3N5_9BACL</name>
<dbReference type="RefSeq" id="WP_235594247.1">
    <property type="nucleotide sequence ID" value="NZ_BJCS01000002.1"/>
</dbReference>